<accession>W9H814</accession>
<feature type="signal peptide" evidence="2">
    <location>
        <begin position="1"/>
        <end position="28"/>
    </location>
</feature>
<dbReference type="RefSeq" id="WP_051511315.1">
    <property type="nucleotide sequence ID" value="NZ_AVFL01000001.1"/>
</dbReference>
<keyword evidence="1 2" id="KW-0732">Signal</keyword>
<protein>
    <submittedName>
        <fullName evidence="4">Amino acid ABC transporter substrate-binding protein</fullName>
    </submittedName>
</protein>
<evidence type="ECO:0000256" key="2">
    <source>
        <dbReference type="SAM" id="SignalP"/>
    </source>
</evidence>
<reference evidence="4 5" key="1">
    <citation type="submission" date="2013-08" db="EMBL/GenBank/DDBJ databases">
        <title>The genome sequence of Skermanella stibiiresistens.</title>
        <authorList>
            <person name="Zhu W."/>
            <person name="Wang G."/>
        </authorList>
    </citation>
    <scope>NUCLEOTIDE SEQUENCE [LARGE SCALE GENOMIC DNA]</scope>
    <source>
        <strain evidence="4 5">SB22</strain>
    </source>
</reference>
<gene>
    <name evidence="4" type="ORF">N825_00145</name>
</gene>
<sequence length="284" mass="30088">MNKTLASIAAGMALFAAASVVEAPAAHAQTKVRIATEGAYLPWNGMDASGKLIGFEIDLSAELCKRIGATCEVMAQDWDGIIPGLQSRKYDLIMAGMSITDERKQVISFAGPYATEPTVFAAMKGSPLLALNLPTTSVDMSEISPDEQKLIDQSAAAVKGKTVGVQVSTIQQNMVEQLMPGVEVRAYDKVDNMGLDLVSGRIDAIVADRSAIEGLIKAGEQNKDITKFGPAFSRGVLGEGVGIGLRKADTELQGKLDKAIKDATADGTITKLSTQWFGYDTSIK</sequence>
<feature type="chain" id="PRO_5004921693" evidence="2">
    <location>
        <begin position="29"/>
        <end position="284"/>
    </location>
</feature>
<dbReference type="EMBL" id="AVFL01000001">
    <property type="protein sequence ID" value="EWY42395.1"/>
    <property type="molecule type" value="Genomic_DNA"/>
</dbReference>
<dbReference type="PANTHER" id="PTHR35936">
    <property type="entry name" value="MEMBRANE-BOUND LYTIC MUREIN TRANSGLYCOSYLASE F"/>
    <property type="match status" value="1"/>
</dbReference>
<dbReference type="SMART" id="SM00062">
    <property type="entry name" value="PBPb"/>
    <property type="match status" value="1"/>
</dbReference>
<evidence type="ECO:0000259" key="3">
    <source>
        <dbReference type="SMART" id="SM00062"/>
    </source>
</evidence>
<evidence type="ECO:0000256" key="1">
    <source>
        <dbReference type="ARBA" id="ARBA00022729"/>
    </source>
</evidence>
<dbReference type="Proteomes" id="UP000019486">
    <property type="component" value="Unassembled WGS sequence"/>
</dbReference>
<dbReference type="AlphaFoldDB" id="W9H814"/>
<dbReference type="Pfam" id="PF00497">
    <property type="entry name" value="SBP_bac_3"/>
    <property type="match status" value="1"/>
</dbReference>
<organism evidence="4 5">
    <name type="scientific">Skermanella stibiiresistens SB22</name>
    <dbReference type="NCBI Taxonomy" id="1385369"/>
    <lineage>
        <taxon>Bacteria</taxon>
        <taxon>Pseudomonadati</taxon>
        <taxon>Pseudomonadota</taxon>
        <taxon>Alphaproteobacteria</taxon>
        <taxon>Rhodospirillales</taxon>
        <taxon>Azospirillaceae</taxon>
        <taxon>Skermanella</taxon>
    </lineage>
</organism>
<dbReference type="STRING" id="1385369.N825_00145"/>
<keyword evidence="5" id="KW-1185">Reference proteome</keyword>
<proteinExistence type="predicted"/>
<evidence type="ECO:0000313" key="5">
    <source>
        <dbReference type="Proteomes" id="UP000019486"/>
    </source>
</evidence>
<feature type="domain" description="Solute-binding protein family 3/N-terminal" evidence="3">
    <location>
        <begin position="31"/>
        <end position="280"/>
    </location>
</feature>
<evidence type="ECO:0000313" key="4">
    <source>
        <dbReference type="EMBL" id="EWY42395.1"/>
    </source>
</evidence>
<dbReference type="SUPFAM" id="SSF53850">
    <property type="entry name" value="Periplasmic binding protein-like II"/>
    <property type="match status" value="1"/>
</dbReference>
<name>W9H814_9PROT</name>
<comment type="caution">
    <text evidence="4">The sequence shown here is derived from an EMBL/GenBank/DDBJ whole genome shotgun (WGS) entry which is preliminary data.</text>
</comment>
<dbReference type="PANTHER" id="PTHR35936:SF17">
    <property type="entry name" value="ARGININE-BINDING EXTRACELLULAR PROTEIN ARTP"/>
    <property type="match status" value="1"/>
</dbReference>
<dbReference type="InterPro" id="IPR001638">
    <property type="entry name" value="Solute-binding_3/MltF_N"/>
</dbReference>
<dbReference type="Gene3D" id="3.40.190.10">
    <property type="entry name" value="Periplasmic binding protein-like II"/>
    <property type="match status" value="2"/>
</dbReference>